<dbReference type="InterPro" id="IPR044303">
    <property type="entry name" value="ZAT1/4/9"/>
</dbReference>
<dbReference type="PROSITE" id="PS00028">
    <property type="entry name" value="ZINC_FINGER_C2H2_1"/>
    <property type="match status" value="2"/>
</dbReference>
<feature type="compositionally biased region" description="Polar residues" evidence="2">
    <location>
        <begin position="51"/>
        <end position="61"/>
    </location>
</feature>
<feature type="domain" description="C2H2-type" evidence="3">
    <location>
        <begin position="110"/>
        <end position="132"/>
    </location>
</feature>
<evidence type="ECO:0000256" key="1">
    <source>
        <dbReference type="PROSITE-ProRule" id="PRU00042"/>
    </source>
</evidence>
<reference evidence="5" key="1">
    <citation type="submission" date="2025-08" db="UniProtKB">
        <authorList>
            <consortium name="RefSeq"/>
        </authorList>
    </citation>
    <scope>IDENTIFICATION</scope>
</reference>
<evidence type="ECO:0000313" key="4">
    <source>
        <dbReference type="Proteomes" id="UP001515500"/>
    </source>
</evidence>
<dbReference type="PANTHER" id="PTHR46326">
    <property type="entry name" value="ZINC FINGER PROTEIN ZAT1-RELATED"/>
    <property type="match status" value="1"/>
</dbReference>
<dbReference type="PROSITE" id="PS50157">
    <property type="entry name" value="ZINC_FINGER_C2H2_2"/>
    <property type="match status" value="2"/>
</dbReference>
<dbReference type="Pfam" id="PF13912">
    <property type="entry name" value="zf-C2H2_6"/>
    <property type="match status" value="2"/>
</dbReference>
<dbReference type="RefSeq" id="XP_039121150.1">
    <property type="nucleotide sequence ID" value="XM_039265216.1"/>
</dbReference>
<gene>
    <name evidence="5" type="primary">LOC120257918</name>
</gene>
<dbReference type="Proteomes" id="UP001515500">
    <property type="component" value="Chromosome 4"/>
</dbReference>
<dbReference type="SUPFAM" id="SSF57667">
    <property type="entry name" value="beta-beta-alpha zinc fingers"/>
    <property type="match status" value="1"/>
</dbReference>
<keyword evidence="1" id="KW-0479">Metal-binding</keyword>
<evidence type="ECO:0000259" key="3">
    <source>
        <dbReference type="PROSITE" id="PS50157"/>
    </source>
</evidence>
<keyword evidence="1" id="KW-0863">Zinc-finger</keyword>
<sequence length="198" mass="21425">MEKHTCRLCARSFANGRALGGHMRSHAQPTRTASASSSSSPDGMQDRESETGSPLGSSISDASPEENVAISLMMLSRDFWSSLQSKANAEDELEREPEPGPTRPAKRSRYQCGTCKRVFRSYQALGGHRASHKKGGKGSTTNHHQIYGVESSENNAGKSLRSSSSSKIPSLVTLIDLNLPAPMDDEVEHSTVSDAHPW</sequence>
<name>A0AB40B1V3_DIOCR</name>
<feature type="region of interest" description="Disordered" evidence="2">
    <location>
        <begin position="87"/>
        <end position="109"/>
    </location>
</feature>
<keyword evidence="4" id="KW-1185">Reference proteome</keyword>
<dbReference type="AlphaFoldDB" id="A0AB40B1V3"/>
<protein>
    <submittedName>
        <fullName evidence="5">Zinc finger protein ZAT1-like</fullName>
    </submittedName>
</protein>
<evidence type="ECO:0000256" key="2">
    <source>
        <dbReference type="SAM" id="MobiDB-lite"/>
    </source>
</evidence>
<proteinExistence type="predicted"/>
<keyword evidence="1" id="KW-0862">Zinc</keyword>
<dbReference type="SMART" id="SM00355">
    <property type="entry name" value="ZnF_C2H2"/>
    <property type="match status" value="2"/>
</dbReference>
<organism evidence="4 5">
    <name type="scientific">Dioscorea cayennensis subsp. rotundata</name>
    <name type="common">White Guinea yam</name>
    <name type="synonym">Dioscorea rotundata</name>
    <dbReference type="NCBI Taxonomy" id="55577"/>
    <lineage>
        <taxon>Eukaryota</taxon>
        <taxon>Viridiplantae</taxon>
        <taxon>Streptophyta</taxon>
        <taxon>Embryophyta</taxon>
        <taxon>Tracheophyta</taxon>
        <taxon>Spermatophyta</taxon>
        <taxon>Magnoliopsida</taxon>
        <taxon>Liliopsida</taxon>
        <taxon>Dioscoreales</taxon>
        <taxon>Dioscoreaceae</taxon>
        <taxon>Dioscorea</taxon>
    </lineage>
</organism>
<evidence type="ECO:0000313" key="5">
    <source>
        <dbReference type="RefSeq" id="XP_039121150.1"/>
    </source>
</evidence>
<feature type="region of interest" description="Disordered" evidence="2">
    <location>
        <begin position="17"/>
        <end position="64"/>
    </location>
</feature>
<dbReference type="InterPro" id="IPR036236">
    <property type="entry name" value="Znf_C2H2_sf"/>
</dbReference>
<accession>A0AB40B1V3</accession>
<dbReference type="GO" id="GO:0008270">
    <property type="term" value="F:zinc ion binding"/>
    <property type="evidence" value="ECO:0007669"/>
    <property type="project" value="UniProtKB-KW"/>
</dbReference>
<dbReference type="PANTHER" id="PTHR46326:SF2">
    <property type="entry name" value="ZINC FINGER PROTEIN ZAT1-RELATED"/>
    <property type="match status" value="1"/>
</dbReference>
<dbReference type="InterPro" id="IPR013087">
    <property type="entry name" value="Znf_C2H2_type"/>
</dbReference>
<dbReference type="GeneID" id="120257918"/>
<dbReference type="GO" id="GO:0006355">
    <property type="term" value="P:regulation of DNA-templated transcription"/>
    <property type="evidence" value="ECO:0007669"/>
    <property type="project" value="InterPro"/>
</dbReference>
<feature type="domain" description="C2H2-type" evidence="3">
    <location>
        <begin position="4"/>
        <end position="31"/>
    </location>
</feature>